<gene>
    <name evidence="3" type="ORF">QYF49_11580</name>
</gene>
<keyword evidence="2" id="KW-0812">Transmembrane</keyword>
<dbReference type="RefSeq" id="WP_290399748.1">
    <property type="nucleotide sequence ID" value="NZ_JAUHLN010000002.1"/>
</dbReference>
<evidence type="ECO:0008006" key="5">
    <source>
        <dbReference type="Google" id="ProtNLM"/>
    </source>
</evidence>
<reference evidence="3" key="1">
    <citation type="submission" date="2023-06" db="EMBL/GenBank/DDBJ databases">
        <title>Draft Genome Sequences of Representative Paenibacillus Polymyxa, Bacillus cereus, Fictibacillus sp., and Brevibacillus agri Strains Isolated from Amazonian Dark Earth.</title>
        <authorList>
            <person name="Pellegrinetti T.A."/>
            <person name="Cunha I.C.M."/>
            <person name="Chaves M.G."/>
            <person name="Freitas A.S."/>
            <person name="Silva A.V.R."/>
            <person name="Tsai S.M."/>
            <person name="Mendes L.W."/>
        </authorList>
    </citation>
    <scope>NUCLEOTIDE SEQUENCE</scope>
    <source>
        <strain evidence="3">CENA-BCM004</strain>
    </source>
</reference>
<dbReference type="EMBL" id="JAUHLN010000002">
    <property type="protein sequence ID" value="MDN4073641.1"/>
    <property type="molecule type" value="Genomic_DNA"/>
</dbReference>
<feature type="transmembrane region" description="Helical" evidence="2">
    <location>
        <begin position="6"/>
        <end position="25"/>
    </location>
</feature>
<dbReference type="Proteomes" id="UP001168694">
    <property type="component" value="Unassembled WGS sequence"/>
</dbReference>
<organism evidence="3 4">
    <name type="scientific">Fictibacillus terranigra</name>
    <dbReference type="NCBI Taxonomy" id="3058424"/>
    <lineage>
        <taxon>Bacteria</taxon>
        <taxon>Bacillati</taxon>
        <taxon>Bacillota</taxon>
        <taxon>Bacilli</taxon>
        <taxon>Bacillales</taxon>
        <taxon>Fictibacillaceae</taxon>
        <taxon>Fictibacillus</taxon>
    </lineage>
</organism>
<sequence length="175" mass="19596">MKKEVGFVVMGALVIVIGLWAYMYYREFHNAGHDVSAATKGTVIEDGVIKYRGAEWSGSFNGLKTKVNSVYLEKADDGRGQATIWITVKNTTKDRSFTTELGRATVIANGYNIPDTLFQDDFEGEIQPGKTMDGDLVVKLSEKDLKSIKQIFLTWDQTDKKTMKTQETTAKIKLK</sequence>
<keyword evidence="4" id="KW-1185">Reference proteome</keyword>
<proteinExistence type="predicted"/>
<accession>A0ABT8E6V6</accession>
<name>A0ABT8E6V6_9BACL</name>
<evidence type="ECO:0000313" key="3">
    <source>
        <dbReference type="EMBL" id="MDN4073641.1"/>
    </source>
</evidence>
<keyword evidence="2" id="KW-0472">Membrane</keyword>
<evidence type="ECO:0000256" key="1">
    <source>
        <dbReference type="ARBA" id="ARBA00022729"/>
    </source>
</evidence>
<comment type="caution">
    <text evidence="3">The sequence shown here is derived from an EMBL/GenBank/DDBJ whole genome shotgun (WGS) entry which is preliminary data.</text>
</comment>
<evidence type="ECO:0000256" key="2">
    <source>
        <dbReference type="SAM" id="Phobius"/>
    </source>
</evidence>
<keyword evidence="1" id="KW-0732">Signal</keyword>
<dbReference type="InterPro" id="IPR029050">
    <property type="entry name" value="Immunoprotect_excell_Ig-like"/>
</dbReference>
<dbReference type="Gene3D" id="2.60.40.1240">
    <property type="match status" value="1"/>
</dbReference>
<keyword evidence="2" id="KW-1133">Transmembrane helix</keyword>
<protein>
    <recommendedName>
        <fullName evidence="5">DUF4352 domain-containing protein</fullName>
    </recommendedName>
</protein>
<evidence type="ECO:0000313" key="4">
    <source>
        <dbReference type="Proteomes" id="UP001168694"/>
    </source>
</evidence>